<feature type="region of interest" description="Disordered" evidence="16">
    <location>
        <begin position="455"/>
        <end position="478"/>
    </location>
</feature>
<evidence type="ECO:0000256" key="9">
    <source>
        <dbReference type="ARBA" id="ARBA00022737"/>
    </source>
</evidence>
<evidence type="ECO:0000256" key="13">
    <source>
        <dbReference type="ARBA" id="ARBA00023136"/>
    </source>
</evidence>
<dbReference type="InterPro" id="IPR019734">
    <property type="entry name" value="TPR_rpt"/>
</dbReference>
<keyword evidence="13 17" id="KW-0472">Membrane</keyword>
<dbReference type="Pfam" id="PF08409">
    <property type="entry name" value="TMTC_DUF1736"/>
    <property type="match status" value="1"/>
</dbReference>
<dbReference type="InterPro" id="IPR011990">
    <property type="entry name" value="TPR-like_helical_dom_sf"/>
</dbReference>
<feature type="region of interest" description="Disordered" evidence="16">
    <location>
        <begin position="639"/>
        <end position="663"/>
    </location>
</feature>
<dbReference type="EnsemblMetazoa" id="AGAP009112-RA">
    <property type="protein sequence ID" value="AGAP009112-PA"/>
    <property type="gene ID" value="AGAP009112"/>
</dbReference>
<feature type="transmembrane region" description="Helical" evidence="17">
    <location>
        <begin position="150"/>
        <end position="168"/>
    </location>
</feature>
<evidence type="ECO:0000256" key="7">
    <source>
        <dbReference type="ARBA" id="ARBA00022679"/>
    </source>
</evidence>
<feature type="transmembrane region" description="Helical" evidence="17">
    <location>
        <begin position="121"/>
        <end position="138"/>
    </location>
</feature>
<feature type="domain" description="Glycosyltransferase RgtA/B/C/D-like" evidence="19">
    <location>
        <begin position="83"/>
        <end position="238"/>
    </location>
</feature>
<comment type="pathway">
    <text evidence="4">Protein modification; protein glycosylation.</text>
</comment>
<evidence type="ECO:0000256" key="5">
    <source>
        <dbReference type="ARBA" id="ARBA00007882"/>
    </source>
</evidence>
<comment type="similarity">
    <text evidence="5">Belongs to the TMTC family.</text>
</comment>
<dbReference type="Proteomes" id="UP000007062">
    <property type="component" value="Chromosome 3R"/>
</dbReference>
<dbReference type="FunCoup" id="A0A1S4H0X0">
    <property type="interactions" value="102"/>
</dbReference>
<dbReference type="InterPro" id="IPR038731">
    <property type="entry name" value="RgtA/B/C-like"/>
</dbReference>
<keyword evidence="11" id="KW-0256">Endoplasmic reticulum</keyword>
<protein>
    <recommendedName>
        <fullName evidence="6">dolichyl-phosphate-mannose--protein mannosyltransferase</fullName>
        <ecNumber evidence="6">2.4.1.109</ecNumber>
    </recommendedName>
</protein>
<evidence type="ECO:0000256" key="3">
    <source>
        <dbReference type="ARBA" id="ARBA00004240"/>
    </source>
</evidence>
<evidence type="ECO:0000256" key="12">
    <source>
        <dbReference type="ARBA" id="ARBA00022989"/>
    </source>
</evidence>
<dbReference type="VEuPathDB" id="VectorBase:AGAP009112"/>
<evidence type="ECO:0000313" key="20">
    <source>
        <dbReference type="EnsemblMetazoa" id="AGAP009112-PA"/>
    </source>
</evidence>
<dbReference type="VEuPathDB" id="VectorBase:AGAMI1_007711"/>
<feature type="domain" description="DUF1736" evidence="18">
    <location>
        <begin position="251"/>
        <end position="319"/>
    </location>
</feature>
<feature type="transmembrane region" description="Helical" evidence="17">
    <location>
        <begin position="581"/>
        <end position="607"/>
    </location>
</feature>
<feature type="region of interest" description="Disordered" evidence="16">
    <location>
        <begin position="537"/>
        <end position="573"/>
    </location>
</feature>
<proteinExistence type="inferred from homology"/>
<keyword evidence="9" id="KW-0677">Repeat</keyword>
<dbReference type="InterPro" id="IPR013618">
    <property type="entry name" value="TMTC_DUF1736"/>
</dbReference>
<feature type="compositionally biased region" description="Polar residues" evidence="16">
    <location>
        <begin position="463"/>
        <end position="478"/>
    </location>
</feature>
<evidence type="ECO:0000256" key="1">
    <source>
        <dbReference type="ARBA" id="ARBA00003582"/>
    </source>
</evidence>
<keyword evidence="8 17" id="KW-0812">Transmembrane</keyword>
<evidence type="ECO:0000313" key="21">
    <source>
        <dbReference type="Proteomes" id="UP000007062"/>
    </source>
</evidence>
<dbReference type="GO" id="GO:0005789">
    <property type="term" value="C:endoplasmic reticulum membrane"/>
    <property type="evidence" value="ECO:0000318"/>
    <property type="project" value="GO_Central"/>
</dbReference>
<evidence type="ECO:0000256" key="2">
    <source>
        <dbReference type="ARBA" id="ARBA00004141"/>
    </source>
</evidence>
<keyword evidence="7" id="KW-0808">Transferase</keyword>
<feature type="compositionally biased region" description="Low complexity" evidence="16">
    <location>
        <begin position="641"/>
        <end position="656"/>
    </location>
</feature>
<comment type="catalytic activity">
    <reaction evidence="15">
        <text>a di-trans,poly-cis-dolichyl beta-D-mannosyl phosphate + L-seryl-[protein] = 3-O-(alpha-D-mannosyl)-L-seryl-[protein] + a di-trans,poly-cis-dolichyl phosphate + H(+)</text>
        <dbReference type="Rhea" id="RHEA:17377"/>
        <dbReference type="Rhea" id="RHEA-COMP:9863"/>
        <dbReference type="Rhea" id="RHEA-COMP:13546"/>
        <dbReference type="Rhea" id="RHEA-COMP:19498"/>
        <dbReference type="Rhea" id="RHEA-COMP:19501"/>
        <dbReference type="ChEBI" id="CHEBI:15378"/>
        <dbReference type="ChEBI" id="CHEBI:29999"/>
        <dbReference type="ChEBI" id="CHEBI:57683"/>
        <dbReference type="ChEBI" id="CHEBI:58211"/>
        <dbReference type="ChEBI" id="CHEBI:137321"/>
        <dbReference type="EC" id="2.4.1.109"/>
    </reaction>
</comment>
<evidence type="ECO:0000256" key="6">
    <source>
        <dbReference type="ARBA" id="ARBA00012839"/>
    </source>
</evidence>
<feature type="transmembrane region" description="Helical" evidence="17">
    <location>
        <begin position="613"/>
        <end position="633"/>
    </location>
</feature>
<evidence type="ECO:0000256" key="11">
    <source>
        <dbReference type="ARBA" id="ARBA00022824"/>
    </source>
</evidence>
<feature type="region of interest" description="Disordered" evidence="16">
    <location>
        <begin position="744"/>
        <end position="775"/>
    </location>
</feature>
<dbReference type="GO" id="GO:0000030">
    <property type="term" value="F:mannosyltransferase activity"/>
    <property type="evidence" value="ECO:0000318"/>
    <property type="project" value="GO_Central"/>
</dbReference>
<evidence type="ECO:0000256" key="15">
    <source>
        <dbReference type="ARBA" id="ARBA00045102"/>
    </source>
</evidence>
<dbReference type="GO" id="GO:0035269">
    <property type="term" value="P:protein O-linked glycosylation via mannose"/>
    <property type="evidence" value="ECO:0000318"/>
    <property type="project" value="GO_Central"/>
</dbReference>
<dbReference type="Pfam" id="PF13424">
    <property type="entry name" value="TPR_12"/>
    <property type="match status" value="1"/>
</dbReference>
<dbReference type="Gene3D" id="1.25.40.10">
    <property type="entry name" value="Tetratricopeptide repeat domain"/>
    <property type="match status" value="4"/>
</dbReference>
<reference evidence="20 21" key="2">
    <citation type="journal article" date="2004" name="Trends Parasitol.">
        <title>The Anopheles gambiae genome: an update.</title>
        <authorList>
            <person name="Mongin E."/>
            <person name="Louis C."/>
            <person name="Holt R.A."/>
            <person name="Birney E."/>
            <person name="Collins F.H."/>
        </authorList>
    </citation>
    <scope>NUCLEOTIDE SEQUENCE [LARGE SCALE GENOMIC DNA]</scope>
    <source>
        <strain evidence="20 21">PEST</strain>
    </source>
</reference>
<dbReference type="PANTHER" id="PTHR44216:SF3">
    <property type="entry name" value="PROTEIN O-MANNOSYL-TRANSFERASE TMTC2"/>
    <property type="match status" value="1"/>
</dbReference>
<dbReference type="PROSITE" id="PS50293">
    <property type="entry name" value="TPR_REGION"/>
    <property type="match status" value="3"/>
</dbReference>
<dbReference type="PROSITE" id="PS50005">
    <property type="entry name" value="TPR"/>
    <property type="match status" value="5"/>
</dbReference>
<dbReference type="EC" id="2.4.1.109" evidence="6"/>
<dbReference type="AlphaFoldDB" id="A0A1S4H0X0"/>
<evidence type="ECO:0000256" key="10">
    <source>
        <dbReference type="ARBA" id="ARBA00022803"/>
    </source>
</evidence>
<evidence type="ECO:0000256" key="14">
    <source>
        <dbReference type="ARBA" id="ARBA00045085"/>
    </source>
</evidence>
<dbReference type="PANTHER" id="PTHR44216">
    <property type="entry name" value="PROTEIN O-MANNOSYL-TRANSFERASE TMTC2"/>
    <property type="match status" value="1"/>
</dbReference>
<comment type="subcellular location">
    <subcellularLocation>
        <location evidence="3">Endoplasmic reticulum</location>
    </subcellularLocation>
    <subcellularLocation>
        <location evidence="2">Membrane</location>
        <topology evidence="2">Multi-pass membrane protein</topology>
    </subcellularLocation>
</comment>
<dbReference type="InParanoid" id="A0A1S4H0X0"/>
<keyword evidence="12 17" id="KW-1133">Transmembrane helix</keyword>
<sequence>MVQRNKSSMDYVSLGCCTLAFVLYINTLSAGFVYDDRRAILGNPDVLGTGSWSQMLHNDFWGTPLVDSGSHGSYRPLCVASFKLNYLLDGFKPFGYHLVNVLLHSLATGLVVKLARHLLPAGRSGVAIAGLLFAAHPIHTEAVAGVVGRADLTGCIFYLLALLAYIRHVRWRQWGDRRQWLALAATVLLAAAALLCKETAVTALVVCAIYDIIKGYAGSRDKHRARSLGIIALSLAFIVHCRLTLPRPATLFSTADNPTARSGSLWTRFLTFTYLPVVNFKLLLLPDVLSFDWGMDAIPRLGTVCDRKVALAALFYLALGWALWSSCRALVNRQQSPVRPSGSKTTPNASSFNRKLANKLNLARLRAGEEGSSVSSLPAVQLDDRENGDGGGGGGGGCALCKQDAGLHHTSSCRTLHNNNGLSSIMCGCGYAPEYKYLSLAAPSQLASYFCRTAGSSSSSSSKGTVRTTTTNNNDSASINYNQSFQGAVVGKKFACHWPLGTVGDGASKEKPFPFTTLLTAPADMCSPSLSSSSYASSSSSSSSSSTSSSCASSVRGDSADGSTDEPCLPDEGNSLHNSPAAALVMSVALLALPFLPASNLLFYVGFVVAERILYLPSVGYCLLVGLGAGALIDGGGGGRSSPASGSSISGKLSSYGRGGRRNGPPARCLGTFVRKCLSALVPPGDRSVGGAVCSDGAAVRDDASGSIHRTASDNGSGVSGRYGKFQRTNGMVAPSVNVQAVSGGGGGGGGSVSGKASRPATAGRGGRVGRSTKPFGPRRRQLVLVCVGLLLIAYSAKTVRRNRDWADEESLFRSAVAVNPPKALGNLGSVLSAQGRYQEAKEALKAALNHRPNMADVHYNLGILLQNQQDYNEAVESFRKAIRFRPSLALAYLNLGTSLIALGRCQEAASVLREGTKLDGAGLRDRAAHENARISALLQLGNLYADQGKLQRALAIYREALHTLPERYPPQGIYHRLGDIFARLNQWSEAERFQRAALEAQPDHIAAHLSYGTMLARNSSRTSEAEQWFRRALRLAPNDASVHHHYAEFLSSQRRTEEAFQYRVKAAELAPEDYALVMAAASSLRLLDRKLEAERWYRQAVKLRPQEARAHTNLGAILHLLGRTQEAANSYREALRLQPDDLTTLSNLAKLGVPAIS</sequence>
<evidence type="ECO:0000259" key="18">
    <source>
        <dbReference type="Pfam" id="PF08409"/>
    </source>
</evidence>
<feature type="compositionally biased region" description="Gly residues" evidence="16">
    <location>
        <begin position="744"/>
        <end position="753"/>
    </location>
</feature>
<dbReference type="GO" id="GO:0004169">
    <property type="term" value="F:dolichyl-phosphate-mannose-protein mannosyltransferase activity"/>
    <property type="evidence" value="ECO:0007669"/>
    <property type="project" value="UniProtKB-EC"/>
</dbReference>
<name>A0A1S4H0X0_ANOGA</name>
<reference evidence="20" key="3">
    <citation type="submission" date="2021-01" db="UniProtKB">
        <authorList>
            <consortium name="EnsemblMetazoa"/>
        </authorList>
    </citation>
    <scope>IDENTIFICATION</scope>
    <source>
        <strain evidence="20">PEST</strain>
    </source>
</reference>
<feature type="compositionally biased region" description="Low complexity" evidence="16">
    <location>
        <begin position="537"/>
        <end position="554"/>
    </location>
</feature>
<dbReference type="Pfam" id="PF00515">
    <property type="entry name" value="TPR_1"/>
    <property type="match status" value="1"/>
</dbReference>
<dbReference type="Pfam" id="PF13374">
    <property type="entry name" value="TPR_10"/>
    <property type="match status" value="1"/>
</dbReference>
<evidence type="ECO:0000256" key="16">
    <source>
        <dbReference type="SAM" id="MobiDB-lite"/>
    </source>
</evidence>
<dbReference type="SMART" id="SM00028">
    <property type="entry name" value="TPR"/>
    <property type="match status" value="9"/>
</dbReference>
<comment type="catalytic activity">
    <reaction evidence="14">
        <text>a di-trans,poly-cis-dolichyl beta-D-mannosyl phosphate + L-threonyl-[protein] = 3-O-(alpha-D-mannosyl)-L-threonyl-[protein] + a di-trans,poly-cis-dolichyl phosphate + H(+)</text>
        <dbReference type="Rhea" id="RHEA:53396"/>
        <dbReference type="Rhea" id="RHEA-COMP:11060"/>
        <dbReference type="Rhea" id="RHEA-COMP:13547"/>
        <dbReference type="Rhea" id="RHEA-COMP:19498"/>
        <dbReference type="Rhea" id="RHEA-COMP:19501"/>
        <dbReference type="ChEBI" id="CHEBI:15378"/>
        <dbReference type="ChEBI" id="CHEBI:30013"/>
        <dbReference type="ChEBI" id="CHEBI:57683"/>
        <dbReference type="ChEBI" id="CHEBI:58211"/>
        <dbReference type="ChEBI" id="CHEBI:137323"/>
        <dbReference type="EC" id="2.4.1.109"/>
    </reaction>
</comment>
<feature type="transmembrane region" description="Helical" evidence="17">
    <location>
        <begin position="94"/>
        <end position="114"/>
    </location>
</feature>
<keyword evidence="10" id="KW-0802">TPR repeat</keyword>
<dbReference type="Pfam" id="PF13432">
    <property type="entry name" value="TPR_16"/>
    <property type="match status" value="1"/>
</dbReference>
<dbReference type="Pfam" id="PF13231">
    <property type="entry name" value="PMT_2"/>
    <property type="match status" value="1"/>
</dbReference>
<dbReference type="UniPathway" id="UPA00378"/>
<organism evidence="20 21">
    <name type="scientific">Anopheles gambiae</name>
    <name type="common">African malaria mosquito</name>
    <dbReference type="NCBI Taxonomy" id="7165"/>
    <lineage>
        <taxon>Eukaryota</taxon>
        <taxon>Metazoa</taxon>
        <taxon>Ecdysozoa</taxon>
        <taxon>Arthropoda</taxon>
        <taxon>Hexapoda</taxon>
        <taxon>Insecta</taxon>
        <taxon>Pterygota</taxon>
        <taxon>Neoptera</taxon>
        <taxon>Endopterygota</taxon>
        <taxon>Diptera</taxon>
        <taxon>Nematocera</taxon>
        <taxon>Culicoidea</taxon>
        <taxon>Culicidae</taxon>
        <taxon>Anophelinae</taxon>
        <taxon>Anopheles</taxon>
    </lineage>
</organism>
<dbReference type="SUPFAM" id="SSF48452">
    <property type="entry name" value="TPR-like"/>
    <property type="match status" value="2"/>
</dbReference>
<dbReference type="InterPro" id="IPR052384">
    <property type="entry name" value="TMTC_O-mannosyltransferase"/>
</dbReference>
<evidence type="ECO:0000259" key="19">
    <source>
        <dbReference type="Pfam" id="PF13231"/>
    </source>
</evidence>
<evidence type="ECO:0000256" key="4">
    <source>
        <dbReference type="ARBA" id="ARBA00004922"/>
    </source>
</evidence>
<evidence type="ECO:0000256" key="8">
    <source>
        <dbReference type="ARBA" id="ARBA00022692"/>
    </source>
</evidence>
<dbReference type="EMBL" id="AAAB01008984">
    <property type="status" value="NOT_ANNOTATED_CDS"/>
    <property type="molecule type" value="Genomic_DNA"/>
</dbReference>
<accession>A0A1S4H0X0</accession>
<feature type="transmembrane region" description="Helical" evidence="17">
    <location>
        <begin position="12"/>
        <end position="34"/>
    </location>
</feature>
<evidence type="ECO:0000256" key="17">
    <source>
        <dbReference type="SAM" id="Phobius"/>
    </source>
</evidence>
<comment type="function">
    <text evidence="1">Transfers mannosyl residues to the hydroxyl group of serine or threonine residues.</text>
</comment>
<keyword evidence="21" id="KW-1185">Reference proteome</keyword>
<feature type="transmembrane region" description="Helical" evidence="17">
    <location>
        <begin position="180"/>
        <end position="213"/>
    </location>
</feature>
<reference evidence="20 21" key="1">
    <citation type="journal article" date="2002" name="Science">
        <title>The genome sequence of the malaria mosquito Anopheles gambiae.</title>
        <authorList>
            <person name="Holt R.A."/>
            <person name="Subramanian G.M."/>
            <person name="Halpern A."/>
            <person name="Sutton G.G."/>
            <person name="Charlab R."/>
            <person name="Nusskern D.R."/>
            <person name="Wincker P."/>
            <person name="Clark A.G."/>
            <person name="Ribeiro J.M."/>
            <person name="Wides R."/>
            <person name="Salzberg S.L."/>
            <person name="Loftus B."/>
            <person name="Yandell M."/>
            <person name="Majoros W.H."/>
            <person name="Rusch D.B."/>
            <person name="Lai Z."/>
            <person name="Kraft C.L."/>
            <person name="Abril J.F."/>
            <person name="Anthouard V."/>
            <person name="Arensburger P."/>
            <person name="Atkinson P.W."/>
            <person name="Baden H."/>
            <person name="de Berardinis V."/>
            <person name="Baldwin D."/>
            <person name="Benes V."/>
            <person name="Biedler J."/>
            <person name="Blass C."/>
            <person name="Bolanos R."/>
            <person name="Boscus D."/>
            <person name="Barnstead M."/>
            <person name="Cai S."/>
            <person name="Center A."/>
            <person name="Chaturverdi K."/>
            <person name="Christophides G.K."/>
            <person name="Chrystal M.A."/>
            <person name="Clamp M."/>
            <person name="Cravchik A."/>
            <person name="Curwen V."/>
            <person name="Dana A."/>
            <person name="Delcher A."/>
            <person name="Dew I."/>
            <person name="Evans C.A."/>
            <person name="Flanigan M."/>
            <person name="Grundschober-Freimoser A."/>
            <person name="Friedli L."/>
            <person name="Gu Z."/>
            <person name="Guan P."/>
            <person name="Guigo R."/>
            <person name="Hillenmeyer M.E."/>
            <person name="Hladun S.L."/>
            <person name="Hogan J.R."/>
            <person name="Hong Y.S."/>
            <person name="Hoover J."/>
            <person name="Jaillon O."/>
            <person name="Ke Z."/>
            <person name="Kodira C."/>
            <person name="Kokoza E."/>
            <person name="Koutsos A."/>
            <person name="Letunic I."/>
            <person name="Levitsky A."/>
            <person name="Liang Y."/>
            <person name="Lin J.J."/>
            <person name="Lobo N.F."/>
            <person name="Lopez J.R."/>
            <person name="Malek J.A."/>
            <person name="McIntosh T.C."/>
            <person name="Meister S."/>
            <person name="Miller J."/>
            <person name="Mobarry C."/>
            <person name="Mongin E."/>
            <person name="Murphy S.D."/>
            <person name="O'Brochta D.A."/>
            <person name="Pfannkoch C."/>
            <person name="Qi R."/>
            <person name="Regier M.A."/>
            <person name="Remington K."/>
            <person name="Shao H."/>
            <person name="Sharakhova M.V."/>
            <person name="Sitter C.D."/>
            <person name="Shetty J."/>
            <person name="Smith T.J."/>
            <person name="Strong R."/>
            <person name="Sun J."/>
            <person name="Thomasova D."/>
            <person name="Ton L.Q."/>
            <person name="Topalis P."/>
            <person name="Tu Z."/>
            <person name="Unger M.F."/>
            <person name="Walenz B."/>
            <person name="Wang A."/>
            <person name="Wang J."/>
            <person name="Wang M."/>
            <person name="Wang X."/>
            <person name="Woodford K.J."/>
            <person name="Wortman J.R."/>
            <person name="Wu M."/>
            <person name="Yao A."/>
            <person name="Zdobnov E.M."/>
            <person name="Zhang H."/>
            <person name="Zhao Q."/>
            <person name="Zhao S."/>
            <person name="Zhu S.C."/>
            <person name="Zhimulev I."/>
            <person name="Coluzzi M."/>
            <person name="della Torre A."/>
            <person name="Roth C.W."/>
            <person name="Louis C."/>
            <person name="Kalush F."/>
            <person name="Mural R.J."/>
            <person name="Myers E.W."/>
            <person name="Adams M.D."/>
            <person name="Smith H.O."/>
            <person name="Broder S."/>
            <person name="Gardner M.J."/>
            <person name="Fraser C.M."/>
            <person name="Birney E."/>
            <person name="Bork P."/>
            <person name="Brey P.T."/>
            <person name="Venter J.C."/>
            <person name="Weissenbach J."/>
            <person name="Kafatos F.C."/>
            <person name="Collins F.H."/>
            <person name="Hoffman S.L."/>
        </authorList>
    </citation>
    <scope>NUCLEOTIDE SEQUENCE [LARGE SCALE GENOMIC DNA]</scope>
    <source>
        <strain evidence="20 21">PEST</strain>
    </source>
</reference>